<dbReference type="Gramene" id="TRITD3Bv1G261040.1">
    <property type="protein sequence ID" value="TRITD3Bv1G261040.1"/>
    <property type="gene ID" value="TRITD3Bv1G261040"/>
</dbReference>
<gene>
    <name evidence="2" type="ORF">TRITD_3Bv1G261040</name>
</gene>
<dbReference type="EMBL" id="LT934116">
    <property type="protein sequence ID" value="VAH85166.1"/>
    <property type="molecule type" value="Genomic_DNA"/>
</dbReference>
<evidence type="ECO:0000313" key="3">
    <source>
        <dbReference type="Proteomes" id="UP000324705"/>
    </source>
</evidence>
<accession>A0A9R1S9H9</accession>
<dbReference type="PANTHER" id="PTHR33165:SF52">
    <property type="entry name" value="F-BOX DOMAIN-CONTAINING PROTEIN"/>
    <property type="match status" value="1"/>
</dbReference>
<evidence type="ECO:0000259" key="1">
    <source>
        <dbReference type="Pfam" id="PF03478"/>
    </source>
</evidence>
<evidence type="ECO:0000313" key="2">
    <source>
        <dbReference type="EMBL" id="VAH85166.1"/>
    </source>
</evidence>
<sequence>MTLQDFFALRGTCRTYRALLPLSSSNLAFQAPLLLVPHKASSSEALLHIPLRRILRFRLPRTHLAHHDPSNAEFYSSSCRVAIEDSDAVGSHRELRICHLLTGEQVRLPDPLKFYEGIIFAGDLILTFNRYHDTVHYCRIGDNHWRAAGCDEGYRLCNLISLKATLYGLVLPNYCLAVVELDNSSVVLSFLGGELSAETVQNSSMLRLAECHGELLLISAVRYPVGYQVFRWQSGDSKWVRTTTLGGCSLFFNILQFAGCLGADHPAVRGNCLYIIKYNGQCIMYSLVDGSSHELVADYPGRPRAWVLPSIC</sequence>
<dbReference type="Proteomes" id="UP000324705">
    <property type="component" value="Chromosome 3B"/>
</dbReference>
<proteinExistence type="predicted"/>
<dbReference type="AlphaFoldDB" id="A0A9R1S9H9"/>
<dbReference type="PANTHER" id="PTHR33165">
    <property type="entry name" value="F-BOX DOMAIN CONTAINING PROTEIN-LIKE-RELATED"/>
    <property type="match status" value="1"/>
</dbReference>
<reference evidence="2 3" key="1">
    <citation type="submission" date="2017-09" db="EMBL/GenBank/DDBJ databases">
        <authorList>
            <consortium name="International Durum Wheat Genome Sequencing Consortium (IDWGSC)"/>
            <person name="Milanesi L."/>
        </authorList>
    </citation>
    <scope>NUCLEOTIDE SEQUENCE [LARGE SCALE GENOMIC DNA]</scope>
    <source>
        <strain evidence="3">cv. Svevo</strain>
    </source>
</reference>
<organism evidence="2 3">
    <name type="scientific">Triticum turgidum subsp. durum</name>
    <name type="common">Durum wheat</name>
    <name type="synonym">Triticum durum</name>
    <dbReference type="NCBI Taxonomy" id="4567"/>
    <lineage>
        <taxon>Eukaryota</taxon>
        <taxon>Viridiplantae</taxon>
        <taxon>Streptophyta</taxon>
        <taxon>Embryophyta</taxon>
        <taxon>Tracheophyta</taxon>
        <taxon>Spermatophyta</taxon>
        <taxon>Magnoliopsida</taxon>
        <taxon>Liliopsida</taxon>
        <taxon>Poales</taxon>
        <taxon>Poaceae</taxon>
        <taxon>BOP clade</taxon>
        <taxon>Pooideae</taxon>
        <taxon>Triticodae</taxon>
        <taxon>Triticeae</taxon>
        <taxon>Triticinae</taxon>
        <taxon>Triticum</taxon>
    </lineage>
</organism>
<keyword evidence="3" id="KW-1185">Reference proteome</keyword>
<feature type="domain" description="KIB1-4 beta-propeller" evidence="1">
    <location>
        <begin position="49"/>
        <end position="281"/>
    </location>
</feature>
<dbReference type="Pfam" id="PF03478">
    <property type="entry name" value="Beta-prop_KIB1-4"/>
    <property type="match status" value="1"/>
</dbReference>
<name>A0A9R1S9H9_TRITD</name>
<dbReference type="InterPro" id="IPR005174">
    <property type="entry name" value="KIB1-4_b-propeller"/>
</dbReference>
<protein>
    <recommendedName>
        <fullName evidence="1">KIB1-4 beta-propeller domain-containing protein</fullName>
    </recommendedName>
</protein>